<dbReference type="RefSeq" id="WP_126540390.1">
    <property type="nucleotide sequence ID" value="NZ_BSPM01000002.1"/>
</dbReference>
<sequence>MTIARTTFAAALATLALGIAVPHASAAPIVVGTDYAERSMGSCPNKAECTVTFSAVPAGKSLVVTDVSCRGQIPVNKKLVSLQMTSAKPDGYYNYIDNVIEFNTPVPNGLYNAYQGHQQMRFVIFAGEKPIVTNLRADFVGENFLVCSIVGILK</sequence>
<organism evidence="2 3">
    <name type="scientific">Oharaeibacter diazotrophicus</name>
    <dbReference type="NCBI Taxonomy" id="1920512"/>
    <lineage>
        <taxon>Bacteria</taxon>
        <taxon>Pseudomonadati</taxon>
        <taxon>Pseudomonadota</taxon>
        <taxon>Alphaproteobacteria</taxon>
        <taxon>Hyphomicrobiales</taxon>
        <taxon>Pleomorphomonadaceae</taxon>
        <taxon>Oharaeibacter</taxon>
    </lineage>
</organism>
<reference evidence="2 3" key="1">
    <citation type="submission" date="2019-03" db="EMBL/GenBank/DDBJ databases">
        <title>Genomic Encyclopedia of Type Strains, Phase IV (KMG-IV): sequencing the most valuable type-strain genomes for metagenomic binning, comparative biology and taxonomic classification.</title>
        <authorList>
            <person name="Goeker M."/>
        </authorList>
    </citation>
    <scope>NUCLEOTIDE SEQUENCE [LARGE SCALE GENOMIC DNA]</scope>
    <source>
        <strain evidence="2 3">DSM 102969</strain>
    </source>
</reference>
<proteinExistence type="predicted"/>
<protein>
    <recommendedName>
        <fullName evidence="4">Secreted protein</fullName>
    </recommendedName>
</protein>
<evidence type="ECO:0000256" key="1">
    <source>
        <dbReference type="SAM" id="SignalP"/>
    </source>
</evidence>
<evidence type="ECO:0008006" key="4">
    <source>
        <dbReference type="Google" id="ProtNLM"/>
    </source>
</evidence>
<gene>
    <name evidence="2" type="ORF">EDD54_2992</name>
</gene>
<keyword evidence="3" id="KW-1185">Reference proteome</keyword>
<dbReference type="AlphaFoldDB" id="A0A4R6RE76"/>
<name>A0A4R6RE76_9HYPH</name>
<keyword evidence="1" id="KW-0732">Signal</keyword>
<feature type="chain" id="PRO_5020855473" description="Secreted protein" evidence="1">
    <location>
        <begin position="27"/>
        <end position="154"/>
    </location>
</feature>
<evidence type="ECO:0000313" key="3">
    <source>
        <dbReference type="Proteomes" id="UP000294547"/>
    </source>
</evidence>
<dbReference type="EMBL" id="SNXY01000008">
    <property type="protein sequence ID" value="TDP84385.1"/>
    <property type="molecule type" value="Genomic_DNA"/>
</dbReference>
<accession>A0A4R6RE76</accession>
<feature type="signal peptide" evidence="1">
    <location>
        <begin position="1"/>
        <end position="26"/>
    </location>
</feature>
<dbReference type="Proteomes" id="UP000294547">
    <property type="component" value="Unassembled WGS sequence"/>
</dbReference>
<evidence type="ECO:0000313" key="2">
    <source>
        <dbReference type="EMBL" id="TDP84385.1"/>
    </source>
</evidence>
<comment type="caution">
    <text evidence="2">The sequence shown here is derived from an EMBL/GenBank/DDBJ whole genome shotgun (WGS) entry which is preliminary data.</text>
</comment>